<dbReference type="InterPro" id="IPR001932">
    <property type="entry name" value="PPM-type_phosphatase-like_dom"/>
</dbReference>
<feature type="signal peptide" evidence="3">
    <location>
        <begin position="1"/>
        <end position="27"/>
    </location>
</feature>
<dbReference type="PANTHER" id="PTHR43156">
    <property type="entry name" value="STAGE II SPORULATION PROTEIN E-RELATED"/>
    <property type="match status" value="1"/>
</dbReference>
<keyword evidence="2" id="KW-1133">Transmembrane helix</keyword>
<feature type="chain" id="PRO_5046989934" evidence="3">
    <location>
        <begin position="28"/>
        <end position="667"/>
    </location>
</feature>
<sequence>MQGNPPVRSAVLLWLLLAVALVPRAFAAQPGSTEIFIAINAMQVSIPAATHGTIHLEGPWSFHEGDDARWSDPSFDDTSWDKVMLGTPFNEQGIDTYTGYAWYRIRIQLQPNSKAAETQLALLVTPYSVGQLEVFVNGVETGQTRGMASHMEYLTGPFINTLPKPQPDGTILIAIRSWVSGSVVHGLVNQVTIGGPDHIQESYLLAKARHWDQNIAAKIIAGFLFFCVALVAATLYIAQRHHSEYLWLCILCLSITVRGSLEAAFALAWVPLRVYDLLQPWTVWFFFASTLEFVLRFTGNATRRFVRIIQIGALLLPLASDFQLYRVSGYLGYLIEIVFCALVVLMLFRAWRKGRSETGVMLVPFILAAVVDSIDTLLGVAASWKWIPESYATPNFHLGPIQYSVSTVTDLVFLGSLISVIFYRFIRVSQDEQRSSAEIEAARSVQALLIPTQLPSNRNFLLESAYLPVSGVGGDFFQVLPLKDDSMLIVVGDVSGKGLQAAMSASTLVGALRNELSNDPATILAHLNQVMLGNVLEPSGKSGTNAVAGFATCLCARIYPDGRMVIANAGHLSPYRDGRELELSPCLPLGVIPNVEYEQATLQLKHGDRLIFLSDGVVEATDPKGELFGFERTQQVSHESPRYIAQTAQRFGQNDDITVVGLYFVPA</sequence>
<dbReference type="InterPro" id="IPR052016">
    <property type="entry name" value="Bact_Sigma-Reg"/>
</dbReference>
<evidence type="ECO:0000259" key="4">
    <source>
        <dbReference type="SMART" id="SM00331"/>
    </source>
</evidence>
<name>A0ABW1EMN3_9BACT</name>
<feature type="transmembrane region" description="Helical" evidence="2">
    <location>
        <begin position="330"/>
        <end position="348"/>
    </location>
</feature>
<feature type="transmembrane region" description="Helical" evidence="2">
    <location>
        <begin position="360"/>
        <end position="381"/>
    </location>
</feature>
<comment type="caution">
    <text evidence="5">The sequence shown here is derived from an EMBL/GenBank/DDBJ whole genome shotgun (WGS) entry which is preliminary data.</text>
</comment>
<dbReference type="Proteomes" id="UP001596091">
    <property type="component" value="Unassembled WGS sequence"/>
</dbReference>
<feature type="transmembrane region" description="Helical" evidence="2">
    <location>
        <begin position="401"/>
        <end position="426"/>
    </location>
</feature>
<feature type="transmembrane region" description="Helical" evidence="2">
    <location>
        <begin position="245"/>
        <end position="269"/>
    </location>
</feature>
<feature type="transmembrane region" description="Helical" evidence="2">
    <location>
        <begin position="281"/>
        <end position="298"/>
    </location>
</feature>
<dbReference type="Gene3D" id="2.60.120.260">
    <property type="entry name" value="Galactose-binding domain-like"/>
    <property type="match status" value="1"/>
</dbReference>
<dbReference type="SUPFAM" id="SSF49785">
    <property type="entry name" value="Galactose-binding domain-like"/>
    <property type="match status" value="1"/>
</dbReference>
<evidence type="ECO:0000256" key="3">
    <source>
        <dbReference type="SAM" id="SignalP"/>
    </source>
</evidence>
<gene>
    <name evidence="5" type="ORF">ACFPT7_23570</name>
</gene>
<keyword evidence="1" id="KW-0378">Hydrolase</keyword>
<dbReference type="Pfam" id="PF07228">
    <property type="entry name" value="SpoIIE"/>
    <property type="match status" value="1"/>
</dbReference>
<dbReference type="Gene3D" id="3.60.40.10">
    <property type="entry name" value="PPM-type phosphatase domain"/>
    <property type="match status" value="1"/>
</dbReference>
<protein>
    <submittedName>
        <fullName evidence="5">SpoIIE family protein phosphatase</fullName>
    </submittedName>
</protein>
<evidence type="ECO:0000256" key="1">
    <source>
        <dbReference type="ARBA" id="ARBA00022801"/>
    </source>
</evidence>
<dbReference type="InterPro" id="IPR008979">
    <property type="entry name" value="Galactose-bd-like_sf"/>
</dbReference>
<feature type="domain" description="PPM-type phosphatase" evidence="4">
    <location>
        <begin position="457"/>
        <end position="664"/>
    </location>
</feature>
<organism evidence="5 6">
    <name type="scientific">Acidicapsa dinghuensis</name>
    <dbReference type="NCBI Taxonomy" id="2218256"/>
    <lineage>
        <taxon>Bacteria</taxon>
        <taxon>Pseudomonadati</taxon>
        <taxon>Acidobacteriota</taxon>
        <taxon>Terriglobia</taxon>
        <taxon>Terriglobales</taxon>
        <taxon>Acidobacteriaceae</taxon>
        <taxon>Acidicapsa</taxon>
    </lineage>
</organism>
<dbReference type="InterPro" id="IPR036457">
    <property type="entry name" value="PPM-type-like_dom_sf"/>
</dbReference>
<accession>A0ABW1EMN3</accession>
<reference evidence="6" key="1">
    <citation type="journal article" date="2019" name="Int. J. Syst. Evol. Microbiol.">
        <title>The Global Catalogue of Microorganisms (GCM) 10K type strain sequencing project: providing services to taxonomists for standard genome sequencing and annotation.</title>
        <authorList>
            <consortium name="The Broad Institute Genomics Platform"/>
            <consortium name="The Broad Institute Genome Sequencing Center for Infectious Disease"/>
            <person name="Wu L."/>
            <person name="Ma J."/>
        </authorList>
    </citation>
    <scope>NUCLEOTIDE SEQUENCE [LARGE SCALE GENOMIC DNA]</scope>
    <source>
        <strain evidence="6">JCM 4087</strain>
    </source>
</reference>
<keyword evidence="2" id="KW-0472">Membrane</keyword>
<feature type="transmembrane region" description="Helical" evidence="2">
    <location>
        <begin position="219"/>
        <end position="238"/>
    </location>
</feature>
<feature type="transmembrane region" description="Helical" evidence="2">
    <location>
        <begin position="305"/>
        <end position="324"/>
    </location>
</feature>
<evidence type="ECO:0000313" key="6">
    <source>
        <dbReference type="Proteomes" id="UP001596091"/>
    </source>
</evidence>
<proteinExistence type="predicted"/>
<keyword evidence="2" id="KW-0812">Transmembrane</keyword>
<dbReference type="PANTHER" id="PTHR43156:SF2">
    <property type="entry name" value="STAGE II SPORULATION PROTEIN E"/>
    <property type="match status" value="1"/>
</dbReference>
<dbReference type="EMBL" id="JBHSPH010000018">
    <property type="protein sequence ID" value="MFC5865305.1"/>
    <property type="molecule type" value="Genomic_DNA"/>
</dbReference>
<evidence type="ECO:0000313" key="5">
    <source>
        <dbReference type="EMBL" id="MFC5865305.1"/>
    </source>
</evidence>
<dbReference type="SUPFAM" id="SSF81606">
    <property type="entry name" value="PP2C-like"/>
    <property type="match status" value="1"/>
</dbReference>
<evidence type="ECO:0000256" key="2">
    <source>
        <dbReference type="SAM" id="Phobius"/>
    </source>
</evidence>
<keyword evidence="6" id="KW-1185">Reference proteome</keyword>
<keyword evidence="3" id="KW-0732">Signal</keyword>
<dbReference type="SMART" id="SM00331">
    <property type="entry name" value="PP2C_SIG"/>
    <property type="match status" value="1"/>
</dbReference>
<dbReference type="RefSeq" id="WP_263341528.1">
    <property type="nucleotide sequence ID" value="NZ_JAGSYH010000007.1"/>
</dbReference>